<dbReference type="Proteomes" id="UP000031623">
    <property type="component" value="Chromosome"/>
</dbReference>
<keyword evidence="2" id="KW-0812">Transmembrane</keyword>
<evidence type="ECO:0000313" key="4">
    <source>
        <dbReference type="Proteomes" id="UP000031623"/>
    </source>
</evidence>
<keyword evidence="1" id="KW-0175">Coiled coil</keyword>
<evidence type="ECO:0008006" key="5">
    <source>
        <dbReference type="Google" id="ProtNLM"/>
    </source>
</evidence>
<keyword evidence="2" id="KW-0472">Membrane</keyword>
<proteinExistence type="predicted"/>
<gene>
    <name evidence="3" type="ORF">THII_1527</name>
</gene>
<organism evidence="3 4">
    <name type="scientific">Thioploca ingrica</name>
    <dbReference type="NCBI Taxonomy" id="40754"/>
    <lineage>
        <taxon>Bacteria</taxon>
        <taxon>Pseudomonadati</taxon>
        <taxon>Pseudomonadota</taxon>
        <taxon>Gammaproteobacteria</taxon>
        <taxon>Thiotrichales</taxon>
        <taxon>Thiotrichaceae</taxon>
        <taxon>Thioploca</taxon>
    </lineage>
</organism>
<keyword evidence="4" id="KW-1185">Reference proteome</keyword>
<evidence type="ECO:0000256" key="2">
    <source>
        <dbReference type="SAM" id="Phobius"/>
    </source>
</evidence>
<evidence type="ECO:0000313" key="3">
    <source>
        <dbReference type="EMBL" id="BAP55824.1"/>
    </source>
</evidence>
<keyword evidence="2" id="KW-1133">Transmembrane helix</keyword>
<reference evidence="3 4" key="1">
    <citation type="journal article" date="2014" name="ISME J.">
        <title>Ecophysiology of Thioploca ingrica as revealed by the complete genome sequence supplemented with proteomic evidence.</title>
        <authorList>
            <person name="Kojima H."/>
            <person name="Ogura Y."/>
            <person name="Yamamoto N."/>
            <person name="Togashi T."/>
            <person name="Mori H."/>
            <person name="Watanabe T."/>
            <person name="Nemoto F."/>
            <person name="Kurokawa K."/>
            <person name="Hayashi T."/>
            <person name="Fukui M."/>
        </authorList>
    </citation>
    <scope>NUCLEOTIDE SEQUENCE [LARGE SCALE GENOMIC DNA]</scope>
</reference>
<name>A0A090AFK5_9GAMM</name>
<dbReference type="STRING" id="40754.THII_1527"/>
<feature type="coiled-coil region" evidence="1">
    <location>
        <begin position="63"/>
        <end position="127"/>
    </location>
</feature>
<evidence type="ECO:0000256" key="1">
    <source>
        <dbReference type="SAM" id="Coils"/>
    </source>
</evidence>
<sequence length="127" mass="14609">MWDKIVAVIYSLILHATLIGMLLSGSDLTAYFSTLTPPTGTNNGIDENQVQLELKRLTRAETIKNAEQQAQQYALEQKKLEYQQLMKQAQARVQALQQEQKIEQQQLEQLEQRRRAEQALVEQAQPE</sequence>
<accession>A0A090AFK5</accession>
<protein>
    <recommendedName>
        <fullName evidence="5">Protein TolA</fullName>
    </recommendedName>
</protein>
<dbReference type="HOGENOM" id="CLU_1969519_0_0_6"/>
<dbReference type="KEGG" id="tig:THII_1527"/>
<feature type="transmembrane region" description="Helical" evidence="2">
    <location>
        <begin position="6"/>
        <end position="23"/>
    </location>
</feature>
<dbReference type="AlphaFoldDB" id="A0A090AFK5"/>
<dbReference type="EMBL" id="AP014633">
    <property type="protein sequence ID" value="BAP55824.1"/>
    <property type="molecule type" value="Genomic_DNA"/>
</dbReference>